<feature type="region of interest" description="Disordered" evidence="4">
    <location>
        <begin position="305"/>
        <end position="333"/>
    </location>
</feature>
<feature type="region of interest" description="Disordered" evidence="4">
    <location>
        <begin position="16"/>
        <end position="47"/>
    </location>
</feature>
<feature type="compositionally biased region" description="Acidic residues" evidence="4">
    <location>
        <begin position="706"/>
        <end position="728"/>
    </location>
</feature>
<sequence>MDGAVAAAARMAADYDEPGATHVHDGEGDVMSPSRPQNQQHAGSHKQDAEAHIDLELLLSLANGLGQTSKETGAYEKSEDCVECLRDIQRFLRRDDPANRPAFCRLASWHTVRADILPILSTYPRDAALVYECLKVLVFMTMPILEDDDAVERAGQTEEKCQQLLLDTVRDLLSTDSGNTRTAIAMVASLVAEPLASHPDMEETDVLTVQLVLTFFRNVLHAATLPTHATSAPESASTLKERLLSDLFHENVLELMLLLTQYTDTEPFDREAGLILEIISLVLDGIVPEDLSAQPVSVAKAKGTAALPQASKHNGSMGAEKAAPKKTSKSFGLREALQEEQRTARVAIAARHGTRHTKFTGAFAKRHVDGGNASVRRTALPKERVAMATAMTNSRMMQSKLDDVYVKTERTMGGGVPVRRLKSDRLRRKLREWCGNLLDADCYNVFMENLRDDVRMGAGISQLNSNDFERFLRVTRFFTRFSSLRLRDCERKLAEDRRSATGSGKENAATVDAREENADGAALVDVGDGTSEQPSHIPSPFAGVRVTLDMKTFHAVMGLWHGEIDKPSTADEKNWAIQGQCQSLLYTMLDALRSIEASSLDEASAKRLKLEFSISRKDKNAAEHITRALLYNDNAELGLLPTLGRLCKSFSLRHQTRGDACMIALCADATVSMYEKLVDAERGKLLVQRRQKRRAKRKQQQQQQGEGEDAMVPDAADAQEDEQEDEEDERRFVEETFDLKKRFMQEFAHPAAVQTLMWLLDPDVMRGGGLRANAPEATGATVALLRRLIAFDMTPMLQQLGHLQVANRLLFDRSLAGVPGASGAVRLARRLAADTVKSLLEDDEAARLGFVELLFHKSKFEALQVGRKYAPLEDVPKKSREPRERKEKDGTSTRRRKRGGDHDDDDDDFGNASGGSKINAERFFFAEERDGEMDGDDAAAAEATTTEGVAADATTSETSVEERAALLRSVPSTAAWLRHILDATTSDTTYGACVAELRAHVEAASEQDQPGLRRRRTRLDIPLVPLSEVHWRILEGEEEEAMADALTAAGLRKPREEGGFWEIAALKLSEVGSVVEAAGFPPALPAPEPPSAPEPVEEEEDDDFDEKREEQEEVEEVEEVEDMEEMEDLPPPPTPPPADLDKDEEDLPPPPPLLDDNDELEEEPVEMAVDELWDAMVAERAVRAGRPSSAGDRQNRTVAAGSTQQRRRVIIDDDDDDDDE</sequence>
<dbReference type="InterPro" id="IPR006906">
    <property type="entry name" value="Timeless_N"/>
</dbReference>
<feature type="domain" description="Timeless N-terminal" evidence="5">
    <location>
        <begin position="75"/>
        <end position="363"/>
    </location>
</feature>
<reference evidence="6" key="1">
    <citation type="submission" date="2020-10" db="EMBL/GenBank/DDBJ databases">
        <title>Unveiling of a novel bifunctional photoreceptor, Dualchrome1, isolated from a cosmopolitan green alga.</title>
        <authorList>
            <person name="Suzuki S."/>
            <person name="Kawachi M."/>
        </authorList>
    </citation>
    <scope>NUCLEOTIDE SEQUENCE</scope>
    <source>
        <strain evidence="6">NIES 2893</strain>
    </source>
</reference>
<feature type="compositionally biased region" description="Acidic residues" evidence="4">
    <location>
        <begin position="1095"/>
        <end position="1104"/>
    </location>
</feature>
<evidence type="ECO:0000256" key="2">
    <source>
        <dbReference type="ARBA" id="ARBA00023242"/>
    </source>
</evidence>
<dbReference type="Pfam" id="PF04821">
    <property type="entry name" value="TIMELESS"/>
    <property type="match status" value="1"/>
</dbReference>
<feature type="compositionally biased region" description="Pro residues" evidence="4">
    <location>
        <begin position="1082"/>
        <end position="1093"/>
    </location>
</feature>
<accession>A0A830HPN2</accession>
<dbReference type="GO" id="GO:0031298">
    <property type="term" value="C:replication fork protection complex"/>
    <property type="evidence" value="ECO:0007669"/>
    <property type="project" value="TreeGrafter"/>
</dbReference>
<feature type="compositionally biased region" description="Basic residues" evidence="4">
    <location>
        <begin position="689"/>
        <end position="699"/>
    </location>
</feature>
<dbReference type="GO" id="GO:0006281">
    <property type="term" value="P:DNA repair"/>
    <property type="evidence" value="ECO:0007669"/>
    <property type="project" value="TreeGrafter"/>
</dbReference>
<feature type="compositionally biased region" description="Acidic residues" evidence="4">
    <location>
        <begin position="1111"/>
        <end position="1128"/>
    </location>
</feature>
<feature type="compositionally biased region" description="Pro residues" evidence="4">
    <location>
        <begin position="1129"/>
        <end position="1138"/>
    </location>
</feature>
<evidence type="ECO:0000313" key="6">
    <source>
        <dbReference type="EMBL" id="GHP08703.1"/>
    </source>
</evidence>
<evidence type="ECO:0000313" key="7">
    <source>
        <dbReference type="Proteomes" id="UP000660262"/>
    </source>
</evidence>
<feature type="region of interest" description="Disordered" evidence="4">
    <location>
        <begin position="1079"/>
        <end position="1166"/>
    </location>
</feature>
<comment type="subcellular location">
    <subcellularLocation>
        <location evidence="1">Nucleus</location>
    </subcellularLocation>
</comment>
<keyword evidence="3" id="KW-0131">Cell cycle</keyword>
<name>A0A830HPN2_9CHLO</name>
<feature type="compositionally biased region" description="Acidic residues" evidence="4">
    <location>
        <begin position="1155"/>
        <end position="1166"/>
    </location>
</feature>
<evidence type="ECO:0000256" key="4">
    <source>
        <dbReference type="SAM" id="MobiDB-lite"/>
    </source>
</evidence>
<organism evidence="6 7">
    <name type="scientific">Pycnococcus provasolii</name>
    <dbReference type="NCBI Taxonomy" id="41880"/>
    <lineage>
        <taxon>Eukaryota</taxon>
        <taxon>Viridiplantae</taxon>
        <taxon>Chlorophyta</taxon>
        <taxon>Pseudoscourfieldiophyceae</taxon>
        <taxon>Pseudoscourfieldiales</taxon>
        <taxon>Pycnococcaceae</taxon>
        <taxon>Pycnococcus</taxon>
    </lineage>
</organism>
<proteinExistence type="predicted"/>
<dbReference type="GO" id="GO:0003677">
    <property type="term" value="F:DNA binding"/>
    <property type="evidence" value="ECO:0007669"/>
    <property type="project" value="TreeGrafter"/>
</dbReference>
<feature type="region of interest" description="Disordered" evidence="4">
    <location>
        <begin position="495"/>
        <end position="514"/>
    </location>
</feature>
<feature type="region of interest" description="Disordered" evidence="4">
    <location>
        <begin position="689"/>
        <end position="730"/>
    </location>
</feature>
<evidence type="ECO:0000256" key="3">
    <source>
        <dbReference type="ARBA" id="ARBA00023306"/>
    </source>
</evidence>
<comment type="caution">
    <text evidence="6">The sequence shown here is derived from an EMBL/GenBank/DDBJ whole genome shotgun (WGS) entry which is preliminary data.</text>
</comment>
<evidence type="ECO:0000256" key="1">
    <source>
        <dbReference type="ARBA" id="ARBA00004123"/>
    </source>
</evidence>
<dbReference type="OrthoDB" id="568327at2759"/>
<feature type="region of interest" description="Disordered" evidence="4">
    <location>
        <begin position="931"/>
        <end position="958"/>
    </location>
</feature>
<gene>
    <name evidence="6" type="ORF">PPROV_000744000</name>
</gene>
<dbReference type="Proteomes" id="UP000660262">
    <property type="component" value="Unassembled WGS sequence"/>
</dbReference>
<dbReference type="EMBL" id="BNJQ01000021">
    <property type="protein sequence ID" value="GHP08703.1"/>
    <property type="molecule type" value="Genomic_DNA"/>
</dbReference>
<feature type="compositionally biased region" description="Low complexity" evidence="4">
    <location>
        <begin position="940"/>
        <end position="955"/>
    </location>
</feature>
<dbReference type="GO" id="GO:0000076">
    <property type="term" value="P:DNA replication checkpoint signaling"/>
    <property type="evidence" value="ECO:0007669"/>
    <property type="project" value="TreeGrafter"/>
</dbReference>
<dbReference type="GO" id="GO:0043111">
    <property type="term" value="P:replication fork arrest"/>
    <property type="evidence" value="ECO:0007669"/>
    <property type="project" value="TreeGrafter"/>
</dbReference>
<feature type="region of interest" description="Disordered" evidence="4">
    <location>
        <begin position="874"/>
        <end position="915"/>
    </location>
</feature>
<dbReference type="PANTHER" id="PTHR22940">
    <property type="entry name" value="TIMEOUT/TIMELESS-2"/>
    <property type="match status" value="1"/>
</dbReference>
<evidence type="ECO:0000259" key="5">
    <source>
        <dbReference type="Pfam" id="PF04821"/>
    </source>
</evidence>
<feature type="compositionally biased region" description="Basic and acidic residues" evidence="4">
    <location>
        <begin position="874"/>
        <end position="892"/>
    </location>
</feature>
<dbReference type="InterPro" id="IPR044998">
    <property type="entry name" value="Timeless"/>
</dbReference>
<dbReference type="AlphaFoldDB" id="A0A830HPN2"/>
<feature type="region of interest" description="Disordered" evidence="4">
    <location>
        <begin position="1182"/>
        <end position="1220"/>
    </location>
</feature>
<keyword evidence="2" id="KW-0539">Nucleus</keyword>
<protein>
    <recommendedName>
        <fullName evidence="5">Timeless N-terminal domain-containing protein</fullName>
    </recommendedName>
</protein>
<dbReference type="PANTHER" id="PTHR22940:SF4">
    <property type="entry name" value="PROTEIN TIMELESS HOMOLOG"/>
    <property type="match status" value="1"/>
</dbReference>
<keyword evidence="7" id="KW-1185">Reference proteome</keyword>